<sequence>MCGCKLMIASTALGCLGLAKARSAERYPAIGPPGGRAASPARVRPGGCVGGDWTSELLRSVLVGFGWLGRCFQARE</sequence>
<evidence type="ECO:0000313" key="2">
    <source>
        <dbReference type="Proteomes" id="UP001223072"/>
    </source>
</evidence>
<keyword evidence="2" id="KW-1185">Reference proteome</keyword>
<comment type="caution">
    <text evidence="1">The sequence shown here is derived from an EMBL/GenBank/DDBJ whole genome shotgun (WGS) entry which is preliminary data.</text>
</comment>
<evidence type="ECO:0008006" key="3">
    <source>
        <dbReference type="Google" id="ProtNLM"/>
    </source>
</evidence>
<organism evidence="1 2">
    <name type="scientific">Streptomyces turgidiscabies</name>
    <dbReference type="NCBI Taxonomy" id="85558"/>
    <lineage>
        <taxon>Bacteria</taxon>
        <taxon>Bacillati</taxon>
        <taxon>Actinomycetota</taxon>
        <taxon>Actinomycetes</taxon>
        <taxon>Kitasatosporales</taxon>
        <taxon>Streptomycetaceae</taxon>
        <taxon>Streptomyces</taxon>
    </lineage>
</organism>
<reference evidence="1 2" key="1">
    <citation type="submission" date="2023-07" db="EMBL/GenBank/DDBJ databases">
        <title>Comparative genomics of wheat-associated soil bacteria to identify genetic determinants of phenazine resistance.</title>
        <authorList>
            <person name="Mouncey N."/>
        </authorList>
    </citation>
    <scope>NUCLEOTIDE SEQUENCE [LARGE SCALE GENOMIC DNA]</scope>
    <source>
        <strain evidence="1 2">W2I16</strain>
    </source>
</reference>
<protein>
    <recommendedName>
        <fullName evidence="3">Secreted protein</fullName>
    </recommendedName>
</protein>
<accession>A0ABU0RP74</accession>
<evidence type="ECO:0000313" key="1">
    <source>
        <dbReference type="EMBL" id="MDQ0933764.1"/>
    </source>
</evidence>
<proteinExistence type="predicted"/>
<gene>
    <name evidence="1" type="ORF">QFZ49_003704</name>
</gene>
<name>A0ABU0RP74_9ACTN</name>
<dbReference type="Proteomes" id="UP001223072">
    <property type="component" value="Unassembled WGS sequence"/>
</dbReference>
<dbReference type="EMBL" id="JAUSZS010000004">
    <property type="protein sequence ID" value="MDQ0933764.1"/>
    <property type="molecule type" value="Genomic_DNA"/>
</dbReference>